<dbReference type="AlphaFoldDB" id="A0ABD0USC5"/>
<dbReference type="EMBL" id="JANQDX010000013">
    <property type="protein sequence ID" value="KAL0913166.1"/>
    <property type="molecule type" value="Genomic_DNA"/>
</dbReference>
<name>A0ABD0USC5_DENTH</name>
<proteinExistence type="predicted"/>
<comment type="caution">
    <text evidence="1">The sequence shown here is derived from an EMBL/GenBank/DDBJ whole genome shotgun (WGS) entry which is preliminary data.</text>
</comment>
<accession>A0ABD0USC5</accession>
<protein>
    <submittedName>
        <fullName evidence="1">Uncharacterized protein</fullName>
    </submittedName>
</protein>
<gene>
    <name evidence="1" type="ORF">M5K25_016605</name>
</gene>
<organism evidence="1 2">
    <name type="scientific">Dendrobium thyrsiflorum</name>
    <name type="common">Pinecone-like raceme dendrobium</name>
    <name type="synonym">Orchid</name>
    <dbReference type="NCBI Taxonomy" id="117978"/>
    <lineage>
        <taxon>Eukaryota</taxon>
        <taxon>Viridiplantae</taxon>
        <taxon>Streptophyta</taxon>
        <taxon>Embryophyta</taxon>
        <taxon>Tracheophyta</taxon>
        <taxon>Spermatophyta</taxon>
        <taxon>Magnoliopsida</taxon>
        <taxon>Liliopsida</taxon>
        <taxon>Asparagales</taxon>
        <taxon>Orchidaceae</taxon>
        <taxon>Epidendroideae</taxon>
        <taxon>Malaxideae</taxon>
        <taxon>Dendrobiinae</taxon>
        <taxon>Dendrobium</taxon>
    </lineage>
</organism>
<evidence type="ECO:0000313" key="1">
    <source>
        <dbReference type="EMBL" id="KAL0913166.1"/>
    </source>
</evidence>
<dbReference type="Proteomes" id="UP001552299">
    <property type="component" value="Unassembled WGS sequence"/>
</dbReference>
<reference evidence="1 2" key="1">
    <citation type="journal article" date="2024" name="Plant Biotechnol. J.">
        <title>Dendrobium thyrsiflorum genome and its molecular insights into genes involved in important horticultural traits.</title>
        <authorList>
            <person name="Chen B."/>
            <person name="Wang J.Y."/>
            <person name="Zheng P.J."/>
            <person name="Li K.L."/>
            <person name="Liang Y.M."/>
            <person name="Chen X.F."/>
            <person name="Zhang C."/>
            <person name="Zhao X."/>
            <person name="He X."/>
            <person name="Zhang G.Q."/>
            <person name="Liu Z.J."/>
            <person name="Xu Q."/>
        </authorList>
    </citation>
    <scope>NUCLEOTIDE SEQUENCE [LARGE SCALE GENOMIC DNA]</scope>
    <source>
        <strain evidence="1">GZMU011</strain>
    </source>
</reference>
<evidence type="ECO:0000313" key="2">
    <source>
        <dbReference type="Proteomes" id="UP001552299"/>
    </source>
</evidence>
<keyword evidence="2" id="KW-1185">Reference proteome</keyword>
<sequence>MRKGCFLAMKMTALQLNGSMCSLMSSHGRISGVLVLVSWSLDLSRDWERRSFSRIEDQLYLVLLLRLVDWLQSKVLFVEIFPSESCLFAIFISLVRDYLDFSSIS</sequence>